<dbReference type="InterPro" id="IPR036909">
    <property type="entry name" value="Cyt_c-like_dom_sf"/>
</dbReference>
<dbReference type="AlphaFoldDB" id="A0A2A5JN41"/>
<dbReference type="GO" id="GO:0020037">
    <property type="term" value="F:heme binding"/>
    <property type="evidence" value="ECO:0007669"/>
    <property type="project" value="InterPro"/>
</dbReference>
<evidence type="ECO:0000256" key="1">
    <source>
        <dbReference type="ARBA" id="ARBA00022617"/>
    </source>
</evidence>
<evidence type="ECO:0000256" key="4">
    <source>
        <dbReference type="PROSITE-ProRule" id="PRU00433"/>
    </source>
</evidence>
<dbReference type="RefSeq" id="WP_099642822.1">
    <property type="nucleotide sequence ID" value="NZ_NKHF01000068.1"/>
</dbReference>
<dbReference type="GO" id="GO:0009055">
    <property type="term" value="F:electron transfer activity"/>
    <property type="evidence" value="ECO:0007669"/>
    <property type="project" value="InterPro"/>
</dbReference>
<evidence type="ECO:0000313" key="7">
    <source>
        <dbReference type="EMBL" id="PCK30884.1"/>
    </source>
</evidence>
<keyword evidence="8" id="KW-1185">Reference proteome</keyword>
<dbReference type="Pfam" id="PF21419">
    <property type="entry name" value="RoxA-like_Cyt-c"/>
    <property type="match status" value="1"/>
</dbReference>
<keyword evidence="3 4" id="KW-0408">Iron</keyword>
<dbReference type="InterPro" id="IPR009056">
    <property type="entry name" value="Cyt_c-like_dom"/>
</dbReference>
<evidence type="ECO:0000256" key="3">
    <source>
        <dbReference type="ARBA" id="ARBA00023004"/>
    </source>
</evidence>
<keyword evidence="2 4" id="KW-0479">Metal-binding</keyword>
<name>A0A2A5JN41_PSEO7</name>
<sequence length="612" mass="67679">MNNRLVIKYVSAAVACTLFLASCSSPSKKPSVPKETLDPVTESGQVPERVWLNQGWSDKLRQDFWFTGQGSQIIPYTWFTWLEQPNSKKLFRDSEHMEMLRYLPSKTAANNPSGLPIGFAVHNNQTTGQAWVGMTCAACHTNQIDYQGTKILVEGAPTLANFVLFFSRLNAALEATLNDNQKFSRFAMRVLKEGASQALIDDLRDDLKHVALATAERQTVNDLPEDYPDDFTSYARLDAFGNIQNAGTAFALDDLNNKNAPTAPVSYPFLWGTHQSNVVQWNASAPNVPVIGPLVRNIGEVVGVFGSLSIEEAPVWQRVWGKHARYSSTVDLQGLGQLEAWVKTLLPPAWPEQYFPGIDTNKAAQGKLLFQANCASCHQLIDQKNLLKDYEAVKVPVKEVGTDPTMSNNASCHMAKTLFLEGTKTDILIGDKFQAVDSAIDIPVNGVVGLVLKDPIKAIEAGLVAERTGPDGQKTTVKKSIEERLKVYLENRHKLSPNTNEDCVDGFYDAGVYKARPLNGIWATAPYLHNGSVPNLWSLLQSPESRPDTFWVGSREFDPINVGYITHQGMNEFKVNKASGEVMPGNDNSGHVYGTTLSDNEKWQIVEFLKTL</sequence>
<dbReference type="GO" id="GO:0004130">
    <property type="term" value="F:cytochrome-c peroxidase activity"/>
    <property type="evidence" value="ECO:0007669"/>
    <property type="project" value="TreeGrafter"/>
</dbReference>
<dbReference type="SUPFAM" id="SSF46626">
    <property type="entry name" value="Cytochrome c"/>
    <property type="match status" value="1"/>
</dbReference>
<dbReference type="OrthoDB" id="417271at2"/>
<evidence type="ECO:0000259" key="6">
    <source>
        <dbReference type="PROSITE" id="PS51007"/>
    </source>
</evidence>
<dbReference type="Gene3D" id="1.10.760.10">
    <property type="entry name" value="Cytochrome c-like domain"/>
    <property type="match status" value="1"/>
</dbReference>
<proteinExistence type="predicted"/>
<evidence type="ECO:0000256" key="5">
    <source>
        <dbReference type="SAM" id="SignalP"/>
    </source>
</evidence>
<dbReference type="PANTHER" id="PTHR30600">
    <property type="entry name" value="CYTOCHROME C PEROXIDASE-RELATED"/>
    <property type="match status" value="1"/>
</dbReference>
<feature type="domain" description="Cytochrome c" evidence="6">
    <location>
        <begin position="361"/>
        <end position="612"/>
    </location>
</feature>
<keyword evidence="5" id="KW-0732">Signal</keyword>
<dbReference type="NCBIfam" id="NF040606">
    <property type="entry name" value="CytoC_perox"/>
    <property type="match status" value="1"/>
</dbReference>
<evidence type="ECO:0000313" key="8">
    <source>
        <dbReference type="Proteomes" id="UP000228621"/>
    </source>
</evidence>
<dbReference type="Proteomes" id="UP000228621">
    <property type="component" value="Unassembled WGS sequence"/>
</dbReference>
<keyword evidence="1 4" id="KW-0349">Heme</keyword>
<feature type="chain" id="PRO_5012156054" description="Cytochrome c domain-containing protein" evidence="5">
    <location>
        <begin position="28"/>
        <end position="612"/>
    </location>
</feature>
<accession>A0A2A5JN41</accession>
<dbReference type="PANTHER" id="PTHR30600:SF9">
    <property type="entry name" value="BLR7738 PROTEIN"/>
    <property type="match status" value="1"/>
</dbReference>
<reference evidence="8" key="1">
    <citation type="journal article" date="2019" name="Genome Announc.">
        <title>Draft Genome Sequence of Pseudoalteromonas piscicida Strain 36Y ROTHPW, an Hypersaline Seawater Isolate from the South Coast of Sonora, Mexico.</title>
        <authorList>
            <person name="Sanchez-Diaz R."/>
            <person name="Molina-Garza Z.J."/>
            <person name="Cruz-Suarez L.E."/>
            <person name="Selvin J."/>
            <person name="Kiran G.S."/>
            <person name="Ibarra-Gamez J.C."/>
            <person name="Gomez-Gil B."/>
            <person name="Galaviz-Silva L."/>
        </authorList>
    </citation>
    <scope>NUCLEOTIDE SEQUENCE [LARGE SCALE GENOMIC DNA]</scope>
    <source>
        <strain evidence="8">36Y_RITHPW</strain>
    </source>
</reference>
<feature type="signal peptide" evidence="5">
    <location>
        <begin position="1"/>
        <end position="27"/>
    </location>
</feature>
<dbReference type="InterPro" id="IPR051395">
    <property type="entry name" value="Cytochrome_c_Peroxidase/MauG"/>
</dbReference>
<dbReference type="GO" id="GO:0046872">
    <property type="term" value="F:metal ion binding"/>
    <property type="evidence" value="ECO:0007669"/>
    <property type="project" value="UniProtKB-KW"/>
</dbReference>
<comment type="caution">
    <text evidence="7">The sequence shown here is derived from an EMBL/GenBank/DDBJ whole genome shotgun (WGS) entry which is preliminary data.</text>
</comment>
<dbReference type="PROSITE" id="PS51257">
    <property type="entry name" value="PROKAR_LIPOPROTEIN"/>
    <property type="match status" value="1"/>
</dbReference>
<dbReference type="PROSITE" id="PS51007">
    <property type="entry name" value="CYTC"/>
    <property type="match status" value="1"/>
</dbReference>
<organism evidence="7 8">
    <name type="scientific">Pseudoalteromonas piscicida</name>
    <dbReference type="NCBI Taxonomy" id="43662"/>
    <lineage>
        <taxon>Bacteria</taxon>
        <taxon>Pseudomonadati</taxon>
        <taxon>Pseudomonadota</taxon>
        <taxon>Gammaproteobacteria</taxon>
        <taxon>Alteromonadales</taxon>
        <taxon>Pseudoalteromonadaceae</taxon>
        <taxon>Pseudoalteromonas</taxon>
    </lineage>
</organism>
<dbReference type="InterPro" id="IPR047758">
    <property type="entry name" value="CytoC_perox"/>
</dbReference>
<protein>
    <recommendedName>
        <fullName evidence="6">Cytochrome c domain-containing protein</fullName>
    </recommendedName>
</protein>
<evidence type="ECO:0000256" key="2">
    <source>
        <dbReference type="ARBA" id="ARBA00022723"/>
    </source>
</evidence>
<gene>
    <name evidence="7" type="ORF">CEX98_14760</name>
</gene>
<dbReference type="EMBL" id="NKHF01000068">
    <property type="protein sequence ID" value="PCK30884.1"/>
    <property type="molecule type" value="Genomic_DNA"/>
</dbReference>